<accession>A0A255DC64</accession>
<dbReference type="PRINTS" id="PR00080">
    <property type="entry name" value="SDRFAMILY"/>
</dbReference>
<dbReference type="SUPFAM" id="SSF51735">
    <property type="entry name" value="NAD(P)-binding Rossmann-fold domains"/>
    <property type="match status" value="1"/>
</dbReference>
<dbReference type="PANTHER" id="PTHR45024">
    <property type="entry name" value="DEHYDROGENASES, SHORT CHAIN"/>
    <property type="match status" value="1"/>
</dbReference>
<evidence type="ECO:0000256" key="1">
    <source>
        <dbReference type="ARBA" id="ARBA00006484"/>
    </source>
</evidence>
<keyword evidence="2" id="KW-0560">Oxidoreductase</keyword>
<dbReference type="Pfam" id="PF00106">
    <property type="entry name" value="adh_short"/>
    <property type="match status" value="1"/>
</dbReference>
<dbReference type="PANTHER" id="PTHR45024:SF2">
    <property type="entry name" value="SCP2 DOMAIN-CONTAINING PROTEIN"/>
    <property type="match status" value="1"/>
</dbReference>
<proteinExistence type="inferred from homology"/>
<reference evidence="5 6" key="1">
    <citation type="submission" date="2017-07" db="EMBL/GenBank/DDBJ databases">
        <title>The new phylogeny of genus Mycobacterium.</title>
        <authorList>
            <person name="Tortoli E."/>
            <person name="Trovato A."/>
            <person name="Cirillo D.M."/>
        </authorList>
    </citation>
    <scope>NUCLEOTIDE SEQUENCE [LARGE SCALE GENOMIC DNA]</scope>
    <source>
        <strain evidence="5 6">ATCC 33027</strain>
    </source>
</reference>
<dbReference type="SMART" id="SM00822">
    <property type="entry name" value="PKS_KR"/>
    <property type="match status" value="1"/>
</dbReference>
<dbReference type="InterPro" id="IPR051687">
    <property type="entry name" value="Peroxisomal_Beta-Oxidation"/>
</dbReference>
<dbReference type="OrthoDB" id="9808187at2"/>
<dbReference type="InterPro" id="IPR036291">
    <property type="entry name" value="NAD(P)-bd_dom_sf"/>
</dbReference>
<dbReference type="PRINTS" id="PR00081">
    <property type="entry name" value="GDHRDH"/>
</dbReference>
<dbReference type="RefSeq" id="WP_094483426.1">
    <property type="nucleotide sequence ID" value="NZ_NOZR01000023.1"/>
</dbReference>
<dbReference type="PROSITE" id="PS00061">
    <property type="entry name" value="ADH_SHORT"/>
    <property type="match status" value="1"/>
</dbReference>
<dbReference type="Proteomes" id="UP000216063">
    <property type="component" value="Unassembled WGS sequence"/>
</dbReference>
<evidence type="ECO:0000313" key="5">
    <source>
        <dbReference type="EMBL" id="OYN76211.1"/>
    </source>
</evidence>
<dbReference type="GO" id="GO:0016491">
    <property type="term" value="F:oxidoreductase activity"/>
    <property type="evidence" value="ECO:0007669"/>
    <property type="project" value="UniProtKB-KW"/>
</dbReference>
<dbReference type="EMBL" id="NOZR01000023">
    <property type="protein sequence ID" value="OYN76211.1"/>
    <property type="molecule type" value="Genomic_DNA"/>
</dbReference>
<sequence length="298" mass="30921">MTDPPELRFDGRIAIVTGAGGGLGREHALLLAARGATVVVNDPAPVRAGVDRRPANSVVAEIVDAGGSAVANLDSVADRAGAANLVSNTISEFGRLDILINNAGILRDSTFHKMSDEQIDAVLDVHLRGAMWISRPAFAHMREQGYGRILVTTSAAGLFGNFGQANYCAAKAGLVGFARALAQEGRKKGVTANILAPVACTAMTEDILGPLAQRLDPALVAPVAAWLVHEDCALNGEILSAFGGRVARAFTAIGPGVFLDEPTIEAIRDNEARILAEDGYTVPRNAAGELGLLPTVAG</sequence>
<evidence type="ECO:0000256" key="3">
    <source>
        <dbReference type="RuleBase" id="RU000363"/>
    </source>
</evidence>
<keyword evidence="6" id="KW-1185">Reference proteome</keyword>
<protein>
    <submittedName>
        <fullName evidence="5">Short-chain dehydrogenase</fullName>
    </submittedName>
</protein>
<evidence type="ECO:0000259" key="4">
    <source>
        <dbReference type="SMART" id="SM00822"/>
    </source>
</evidence>
<comment type="caution">
    <text evidence="5">The sequence shown here is derived from an EMBL/GenBank/DDBJ whole genome shotgun (WGS) entry which is preliminary data.</text>
</comment>
<name>A0A255DC64_9MYCO</name>
<dbReference type="InterPro" id="IPR057326">
    <property type="entry name" value="KR_dom"/>
</dbReference>
<organism evidence="5 6">
    <name type="scientific">Mycolicibacterium sphagni</name>
    <dbReference type="NCBI Taxonomy" id="1786"/>
    <lineage>
        <taxon>Bacteria</taxon>
        <taxon>Bacillati</taxon>
        <taxon>Actinomycetota</taxon>
        <taxon>Actinomycetes</taxon>
        <taxon>Mycobacteriales</taxon>
        <taxon>Mycobacteriaceae</taxon>
        <taxon>Mycolicibacterium</taxon>
    </lineage>
</organism>
<feature type="domain" description="Ketoreductase" evidence="4">
    <location>
        <begin position="12"/>
        <end position="200"/>
    </location>
</feature>
<dbReference type="InterPro" id="IPR002347">
    <property type="entry name" value="SDR_fam"/>
</dbReference>
<gene>
    <name evidence="5" type="ORF">CG716_22975</name>
</gene>
<dbReference type="InterPro" id="IPR020904">
    <property type="entry name" value="Sc_DH/Rdtase_CS"/>
</dbReference>
<comment type="similarity">
    <text evidence="1 3">Belongs to the short-chain dehydrogenases/reductases (SDR) family.</text>
</comment>
<dbReference type="Gene3D" id="3.40.50.720">
    <property type="entry name" value="NAD(P)-binding Rossmann-like Domain"/>
    <property type="match status" value="1"/>
</dbReference>
<evidence type="ECO:0000313" key="6">
    <source>
        <dbReference type="Proteomes" id="UP000216063"/>
    </source>
</evidence>
<evidence type="ECO:0000256" key="2">
    <source>
        <dbReference type="ARBA" id="ARBA00023002"/>
    </source>
</evidence>
<dbReference type="AlphaFoldDB" id="A0A255DC64"/>